<dbReference type="PANTHER" id="PTHR43827">
    <property type="entry name" value="2,5-DIKETO-D-GLUCONIC ACID REDUCTASE"/>
    <property type="match status" value="1"/>
</dbReference>
<dbReference type="InterPro" id="IPR020471">
    <property type="entry name" value="AKR"/>
</dbReference>
<organism evidence="5 6">
    <name type="scientific">Arthrobacter humicola</name>
    <dbReference type="NCBI Taxonomy" id="409291"/>
    <lineage>
        <taxon>Bacteria</taxon>
        <taxon>Bacillati</taxon>
        <taxon>Actinomycetota</taxon>
        <taxon>Actinomycetes</taxon>
        <taxon>Micrococcales</taxon>
        <taxon>Micrococcaceae</taxon>
        <taxon>Arthrobacter</taxon>
    </lineage>
</organism>
<evidence type="ECO:0000313" key="6">
    <source>
        <dbReference type="Proteomes" id="UP001500102"/>
    </source>
</evidence>
<dbReference type="InterPro" id="IPR023210">
    <property type="entry name" value="NADP_OxRdtase_dom"/>
</dbReference>
<dbReference type="InterPro" id="IPR018170">
    <property type="entry name" value="Aldo/ket_reductase_CS"/>
</dbReference>
<comment type="caution">
    <text evidence="5">The sequence shown here is derived from an EMBL/GenBank/DDBJ whole genome shotgun (WGS) entry which is preliminary data.</text>
</comment>
<evidence type="ECO:0000256" key="1">
    <source>
        <dbReference type="ARBA" id="ARBA00007905"/>
    </source>
</evidence>
<keyword evidence="3" id="KW-0560">Oxidoreductase</keyword>
<dbReference type="PRINTS" id="PR00069">
    <property type="entry name" value="ALDKETRDTASE"/>
</dbReference>
<evidence type="ECO:0000313" key="5">
    <source>
        <dbReference type="EMBL" id="GAA2130618.1"/>
    </source>
</evidence>
<comment type="similarity">
    <text evidence="1">Belongs to the aldo/keto reductase family.</text>
</comment>
<dbReference type="SUPFAM" id="SSF51430">
    <property type="entry name" value="NAD(P)-linked oxidoreductase"/>
    <property type="match status" value="1"/>
</dbReference>
<dbReference type="PROSITE" id="PS00063">
    <property type="entry name" value="ALDOKETO_REDUCTASE_3"/>
    <property type="match status" value="1"/>
</dbReference>
<evidence type="ECO:0000256" key="3">
    <source>
        <dbReference type="ARBA" id="ARBA00023002"/>
    </source>
</evidence>
<sequence>MTKQLPRLHQNNGQTIPQIGLGVDGTGNEVAAATIESALGLGYRSIDTAAFYANEPGVGEGIRRSGVPRDEVHVTTKIWGDSHGSETAVAAFERSLAALGLDYVDLYLIHWPHPQQDRYVETWQTLEKILAEGRAKSIGVSNFQPHHLSRLFTETSVRPVVNQIEVHPGFQNERLRQFNAEHNVLTQAWSPLGRGTVLGNAKLEAIARKHSRSLVQVVLRWHVEIGNVVIPKSVTPARIKENIDIFDFQLDANDHAVIRSLESGRRTGDDPDDFG</sequence>
<dbReference type="Pfam" id="PF00248">
    <property type="entry name" value="Aldo_ket_red"/>
    <property type="match status" value="1"/>
</dbReference>
<dbReference type="EMBL" id="BAAAQB010000013">
    <property type="protein sequence ID" value="GAA2130618.1"/>
    <property type="molecule type" value="Genomic_DNA"/>
</dbReference>
<evidence type="ECO:0000256" key="2">
    <source>
        <dbReference type="ARBA" id="ARBA00022857"/>
    </source>
</evidence>
<proteinExistence type="inferred from homology"/>
<feature type="domain" description="NADP-dependent oxidoreductase" evidence="4">
    <location>
        <begin position="28"/>
        <end position="261"/>
    </location>
</feature>
<keyword evidence="6" id="KW-1185">Reference proteome</keyword>
<dbReference type="PROSITE" id="PS00062">
    <property type="entry name" value="ALDOKETO_REDUCTASE_2"/>
    <property type="match status" value="1"/>
</dbReference>
<gene>
    <name evidence="5" type="ORF">GCM10009825_11710</name>
</gene>
<dbReference type="Gene3D" id="3.20.20.100">
    <property type="entry name" value="NADP-dependent oxidoreductase domain"/>
    <property type="match status" value="1"/>
</dbReference>
<accession>A0ABN2YSC7</accession>
<dbReference type="RefSeq" id="WP_344363182.1">
    <property type="nucleotide sequence ID" value="NZ_BAAAQB010000013.1"/>
</dbReference>
<evidence type="ECO:0000259" key="4">
    <source>
        <dbReference type="Pfam" id="PF00248"/>
    </source>
</evidence>
<protein>
    <submittedName>
        <fullName evidence="5">Aldo/keto reductase</fullName>
    </submittedName>
</protein>
<reference evidence="5 6" key="1">
    <citation type="journal article" date="2019" name="Int. J. Syst. Evol. Microbiol.">
        <title>The Global Catalogue of Microorganisms (GCM) 10K type strain sequencing project: providing services to taxonomists for standard genome sequencing and annotation.</title>
        <authorList>
            <consortium name="The Broad Institute Genomics Platform"/>
            <consortium name="The Broad Institute Genome Sequencing Center for Infectious Disease"/>
            <person name="Wu L."/>
            <person name="Ma J."/>
        </authorList>
    </citation>
    <scope>NUCLEOTIDE SEQUENCE [LARGE SCALE GENOMIC DNA]</scope>
    <source>
        <strain evidence="5 6">JCM 15921</strain>
    </source>
</reference>
<dbReference type="Proteomes" id="UP001500102">
    <property type="component" value="Unassembled WGS sequence"/>
</dbReference>
<dbReference type="PANTHER" id="PTHR43827:SF3">
    <property type="entry name" value="NADP-DEPENDENT OXIDOREDUCTASE DOMAIN-CONTAINING PROTEIN"/>
    <property type="match status" value="1"/>
</dbReference>
<dbReference type="PIRSF" id="PIRSF000097">
    <property type="entry name" value="AKR"/>
    <property type="match status" value="1"/>
</dbReference>
<keyword evidence="2" id="KW-0521">NADP</keyword>
<dbReference type="InterPro" id="IPR036812">
    <property type="entry name" value="NAD(P)_OxRdtase_dom_sf"/>
</dbReference>
<name>A0ABN2YSC7_9MICC</name>
<dbReference type="PROSITE" id="PS00798">
    <property type="entry name" value="ALDOKETO_REDUCTASE_1"/>
    <property type="match status" value="1"/>
</dbReference>